<dbReference type="GO" id="GO:0009653">
    <property type="term" value="P:anatomical structure morphogenesis"/>
    <property type="evidence" value="ECO:0007669"/>
    <property type="project" value="TreeGrafter"/>
</dbReference>
<evidence type="ECO:0000313" key="1">
    <source>
        <dbReference type="EMBL" id="VDK63882.1"/>
    </source>
</evidence>
<dbReference type="EMBL" id="UYRR01035200">
    <property type="protein sequence ID" value="VDK63882.1"/>
    <property type="molecule type" value="Genomic_DNA"/>
</dbReference>
<sequence>MRSSVKITGRQLASRLLSIFLDANEKKERKRIVLELCQMSFELREQFKNEDVIERLMELGEGLTEDMVKLLSSYTLDVYGRTALMEKGALDILINKFSQSDSRQQRAVIVNAFRHFIYCSAGSAYLCQSKVYVDTVVRHIIEYLDKYKHQCDQHVITF</sequence>
<protein>
    <submittedName>
        <fullName evidence="3">Cnd1 domain-containing protein</fullName>
    </submittedName>
</protein>
<dbReference type="GO" id="GO:0005829">
    <property type="term" value="C:cytosol"/>
    <property type="evidence" value="ECO:0007669"/>
    <property type="project" value="TreeGrafter"/>
</dbReference>
<proteinExistence type="predicted"/>
<reference evidence="1 2" key="2">
    <citation type="submission" date="2018-11" db="EMBL/GenBank/DDBJ databases">
        <authorList>
            <consortium name="Pathogen Informatics"/>
        </authorList>
    </citation>
    <scope>NUCLEOTIDE SEQUENCE [LARGE SCALE GENOMIC DNA]</scope>
</reference>
<evidence type="ECO:0000313" key="3">
    <source>
        <dbReference type="WBParaSite" id="ASIM_0001883101-mRNA-1"/>
    </source>
</evidence>
<dbReference type="Proteomes" id="UP000267096">
    <property type="component" value="Unassembled WGS sequence"/>
</dbReference>
<keyword evidence="2" id="KW-1185">Reference proteome</keyword>
<dbReference type="InterPro" id="IPR016024">
    <property type="entry name" value="ARM-type_fold"/>
</dbReference>
<reference evidence="3" key="1">
    <citation type="submission" date="2017-02" db="UniProtKB">
        <authorList>
            <consortium name="WormBaseParasite"/>
        </authorList>
    </citation>
    <scope>IDENTIFICATION</scope>
</reference>
<dbReference type="PANTHER" id="PTHR23312:SF8">
    <property type="entry name" value="ARMADILLO REPEAT-CONTAINING PROTEIN 5"/>
    <property type="match status" value="1"/>
</dbReference>
<name>A0A0M3KCX9_ANISI</name>
<dbReference type="OrthoDB" id="5820640at2759"/>
<organism evidence="3">
    <name type="scientific">Anisakis simplex</name>
    <name type="common">Herring worm</name>
    <dbReference type="NCBI Taxonomy" id="6269"/>
    <lineage>
        <taxon>Eukaryota</taxon>
        <taxon>Metazoa</taxon>
        <taxon>Ecdysozoa</taxon>
        <taxon>Nematoda</taxon>
        <taxon>Chromadorea</taxon>
        <taxon>Rhabditida</taxon>
        <taxon>Spirurina</taxon>
        <taxon>Ascaridomorpha</taxon>
        <taxon>Ascaridoidea</taxon>
        <taxon>Anisakidae</taxon>
        <taxon>Anisakis</taxon>
        <taxon>Anisakis simplex complex</taxon>
    </lineage>
</organism>
<evidence type="ECO:0000313" key="2">
    <source>
        <dbReference type="Proteomes" id="UP000267096"/>
    </source>
</evidence>
<dbReference type="WBParaSite" id="ASIM_0001883101-mRNA-1">
    <property type="protein sequence ID" value="ASIM_0001883101-mRNA-1"/>
    <property type="gene ID" value="ASIM_0001883101"/>
</dbReference>
<gene>
    <name evidence="1" type="ORF">ASIM_LOCUS18228</name>
</gene>
<accession>A0A0M3KCX9</accession>
<dbReference type="AlphaFoldDB" id="A0A0M3KCX9"/>
<dbReference type="SUPFAM" id="SSF48371">
    <property type="entry name" value="ARM repeat"/>
    <property type="match status" value="1"/>
</dbReference>
<dbReference type="PANTHER" id="PTHR23312">
    <property type="entry name" value="ARMC5 ARMADILLO REPEAT-CONTAINING -RELATED"/>
    <property type="match status" value="1"/>
</dbReference>